<dbReference type="Gene3D" id="3.30.420.10">
    <property type="entry name" value="Ribonuclease H-like superfamily/Ribonuclease H"/>
    <property type="match status" value="1"/>
</dbReference>
<proteinExistence type="predicted"/>
<dbReference type="PANTHER" id="PTHR20953">
    <property type="entry name" value="KINASE-RELATED"/>
    <property type="match status" value="1"/>
</dbReference>
<feature type="compositionally biased region" description="Low complexity" evidence="1">
    <location>
        <begin position="629"/>
        <end position="648"/>
    </location>
</feature>
<evidence type="ECO:0000256" key="1">
    <source>
        <dbReference type="SAM" id="MobiDB-lite"/>
    </source>
</evidence>
<keyword evidence="3" id="KW-1185">Reference proteome</keyword>
<sequence>MSSAELSPSQVALAVDAYVGATLRWLALLRAGLHAAAAPCKAPIVAKIVAALKAHPLVKSAPHKPGVIAFSQKAPASPSAKVDDDYDAFLTSQVAIFTTRMQTSIDKNVAYFDTDVKSMVEVPATWDHGTVVDEIVRRLRENPTVKSILDAKGRVCFTRRVPASTISFDAFLQERIAYFIDRMRTATTHGRVYYSTDIQGRMLVPDHLDADAAYARVLAALQACADVVATTDATGRVSFTALASPARSVASAADAPSASIVELMITDDVARFRVQLHAALTSSSGGSFPVRNVRKQMEDHGYILSTSIFAIVRTILHLLLEDPAIAIAENGAKLVRVPGAVLAPLTTPSLTPLQLVTLETARRVFTAPVYLGDVSKELATLGLSLSASLKAVLAMLQVRDCFAMDENGFINVNHAAWAREVEKYIGSQPAERKQPISSLTARTLRSPPLSPAVPTDAQSPTSPSIDAFVEMNVAFFTQRMLERTRDGGVYYVGDTQALLQAGGPNYSVKAFARILKALRAHPDVVYQVDGDGNGFFTQVVRDDVDQYVAQHASLYLGQITDYIAGGNCFFTSYLPSQLRAIVPDTVPIEPVVGAVVASLEHNPRFRLETDSTGRAYFTTGQSRLVDTDVQSQASSEVEPEPSVSDASSTKAMPTTTFAKLVKDLTARFSVQMMLTIESKHTRFHVSYLRGELGKTFQGVCLAQGHDVAKLTAAIVEQLKKDPRVIYDASAAVFVKNPNATNIKSTNATDVKTANAVDTTSLDATDVKTHAAALLKRIVKLPLTIKRFYVEFIPGVGDYKTSALARAIVAEVAKDTRYVLRTAGVPRPYFERKDEANALGVKSTPARAPSRAPTAQSPPMDDVASNDETSNGPSVVSTAEQLGHTVGALDAVQSPWTPSTVALDAHGAWPHVLLQVACDNTVVLIDVESTGADAVRTALRPMLASTAVTKVVYGAHRLASTMAQLLDDPIPSIVDLELLFEHRTTRFNVPFAKMLSLLGLPAHPHPRYLDRPDYFDQRPLRAETTQAAAATVSRLLDAYCSLEDDVSCDRDQLLTASNQRLHQAIASDGQRSLCFDAQHNQRLVSTEYLQAWRPHDVVSSPPVVIHEDLDDILGLLPPDLAAPLLQPDVSAKLLDIVLDLGRRPWAWVNGARFFLDTSNQDRVVTRDDLDSIVDRIGGFGSDNRAVSRQLATKYNVCIVDTSNEIAGDGDIPHPCVGLARRMMVPSLNDQAAVMVECVQNHTPEVMVIDEIGRPSEVEAARTCKQRGVRIVASAHGDLRKLLKNKPLRGLVGGVESVTVGDALAKEKQKKDDNGPLRKLLAQRGGEPIFEVIVELRRGQYNAWRIVTDAASAVDAILAGEAYEAQVRTRATDGFYYSEQKF</sequence>
<name>A0A067BSZ1_SAPPC</name>
<dbReference type="PANTHER" id="PTHR20953:SF3">
    <property type="entry name" value="P-LOOP CONTAINING NUCLEOSIDE TRIPHOSPHATE HYDROLASES SUPERFAMILY PROTEIN"/>
    <property type="match status" value="1"/>
</dbReference>
<dbReference type="InterPro" id="IPR012337">
    <property type="entry name" value="RNaseH-like_sf"/>
</dbReference>
<dbReference type="VEuPathDB" id="FungiDB:SPRG_21229"/>
<accession>A0A067BSZ1</accession>
<evidence type="ECO:0000313" key="2">
    <source>
        <dbReference type="EMBL" id="KDO19950.1"/>
    </source>
</evidence>
<reference evidence="2 3" key="1">
    <citation type="journal article" date="2013" name="PLoS Genet.">
        <title>Distinctive expansion of potential virulence genes in the genome of the oomycete fish pathogen Saprolegnia parasitica.</title>
        <authorList>
            <person name="Jiang R.H."/>
            <person name="de Bruijn I."/>
            <person name="Haas B.J."/>
            <person name="Belmonte R."/>
            <person name="Lobach L."/>
            <person name="Christie J."/>
            <person name="van den Ackerveken G."/>
            <person name="Bottin A."/>
            <person name="Bulone V."/>
            <person name="Diaz-Moreno S.M."/>
            <person name="Dumas B."/>
            <person name="Fan L."/>
            <person name="Gaulin E."/>
            <person name="Govers F."/>
            <person name="Grenville-Briggs L.J."/>
            <person name="Horner N.R."/>
            <person name="Levin J.Z."/>
            <person name="Mammella M."/>
            <person name="Meijer H.J."/>
            <person name="Morris P."/>
            <person name="Nusbaum C."/>
            <person name="Oome S."/>
            <person name="Phillips A.J."/>
            <person name="van Rooyen D."/>
            <person name="Rzeszutek E."/>
            <person name="Saraiva M."/>
            <person name="Secombes C.J."/>
            <person name="Seidl M.F."/>
            <person name="Snel B."/>
            <person name="Stassen J.H."/>
            <person name="Sykes S."/>
            <person name="Tripathy S."/>
            <person name="van den Berg H."/>
            <person name="Vega-Arreguin J.C."/>
            <person name="Wawra S."/>
            <person name="Young S.K."/>
            <person name="Zeng Q."/>
            <person name="Dieguez-Uribeondo J."/>
            <person name="Russ C."/>
            <person name="Tyler B.M."/>
            <person name="van West P."/>
        </authorList>
    </citation>
    <scope>NUCLEOTIDE SEQUENCE [LARGE SCALE GENOMIC DNA]</scope>
    <source>
        <strain evidence="2 3">CBS 223.65</strain>
    </source>
</reference>
<feature type="compositionally biased region" description="Polar residues" evidence="1">
    <location>
        <begin position="865"/>
        <end position="874"/>
    </location>
</feature>
<feature type="region of interest" description="Disordered" evidence="1">
    <location>
        <begin position="835"/>
        <end position="874"/>
    </location>
</feature>
<organism evidence="2 3">
    <name type="scientific">Saprolegnia parasitica (strain CBS 223.65)</name>
    <dbReference type="NCBI Taxonomy" id="695850"/>
    <lineage>
        <taxon>Eukaryota</taxon>
        <taxon>Sar</taxon>
        <taxon>Stramenopiles</taxon>
        <taxon>Oomycota</taxon>
        <taxon>Saprolegniomycetes</taxon>
        <taxon>Saprolegniales</taxon>
        <taxon>Saprolegniaceae</taxon>
        <taxon>Saprolegnia</taxon>
    </lineage>
</organism>
<evidence type="ECO:0008006" key="4">
    <source>
        <dbReference type="Google" id="ProtNLM"/>
    </source>
</evidence>
<dbReference type="GO" id="GO:0003676">
    <property type="term" value="F:nucleic acid binding"/>
    <property type="evidence" value="ECO:0007669"/>
    <property type="project" value="InterPro"/>
</dbReference>
<feature type="region of interest" description="Disordered" evidence="1">
    <location>
        <begin position="627"/>
        <end position="649"/>
    </location>
</feature>
<dbReference type="RefSeq" id="XP_012209349.1">
    <property type="nucleotide sequence ID" value="XM_012353959.1"/>
</dbReference>
<protein>
    <recommendedName>
        <fullName evidence="4">3'-5' exonuclease domain-containing protein</fullName>
    </recommendedName>
</protein>
<dbReference type="SUPFAM" id="SSF53098">
    <property type="entry name" value="Ribonuclease H-like"/>
    <property type="match status" value="1"/>
</dbReference>
<evidence type="ECO:0000313" key="3">
    <source>
        <dbReference type="Proteomes" id="UP000030745"/>
    </source>
</evidence>
<gene>
    <name evidence="2" type="ORF">SPRG_21229</name>
</gene>
<dbReference type="OMA" id="VEMNVAF"/>
<dbReference type="Proteomes" id="UP000030745">
    <property type="component" value="Unassembled WGS sequence"/>
</dbReference>
<dbReference type="GeneID" id="24142057"/>
<dbReference type="InterPro" id="IPR036397">
    <property type="entry name" value="RNaseH_sf"/>
</dbReference>
<dbReference type="EMBL" id="KK583328">
    <property type="protein sequence ID" value="KDO19950.1"/>
    <property type="molecule type" value="Genomic_DNA"/>
</dbReference>
<feature type="compositionally biased region" description="Low complexity" evidence="1">
    <location>
        <begin position="842"/>
        <end position="858"/>
    </location>
</feature>
<dbReference type="OrthoDB" id="10358400at2759"/>
<dbReference type="KEGG" id="spar:SPRG_21229"/>
<dbReference type="STRING" id="695850.A0A067BSZ1"/>